<evidence type="ECO:0000313" key="6">
    <source>
        <dbReference type="Proteomes" id="UP000029736"/>
    </source>
</evidence>
<protein>
    <recommendedName>
        <fullName evidence="4">HTH araC/xylS-type domain-containing protein</fullName>
    </recommendedName>
</protein>
<accession>A0A098SBK3</accession>
<dbReference type="InterPro" id="IPR050204">
    <property type="entry name" value="AraC_XylS_family_regulators"/>
</dbReference>
<sequence length="292" mass="33716">MHQLDQFFKSSRDFPKIEVEKGFRFIEYRSYERMNRIRTWSSQHFIVFVLQGEKVIETGGAKFPVTADKALFLRKGSYLMSEKPIDQGVFQSVLFFLDEPFLEQFARRHADLLPSPNRASQAQAIRLHITEPVSQFYHAVLPYFNTPLNEARRRGLTLKLEELLLNLIAEPENASFALFLNGLLQSKPTIASVMEQNFMLNLPLSAFAQLAQRSLSAFKRDFKEAYAQPPGRWLHERRLEHGAHLLEHTGLPVTQITFECGFQDLSHFSAAFKKAHRLSPSDYRKRAAAHSF</sequence>
<evidence type="ECO:0000256" key="3">
    <source>
        <dbReference type="ARBA" id="ARBA00023163"/>
    </source>
</evidence>
<dbReference type="SMART" id="SM00342">
    <property type="entry name" value="HTH_ARAC"/>
    <property type="match status" value="1"/>
</dbReference>
<dbReference type="Proteomes" id="UP000029736">
    <property type="component" value="Unassembled WGS sequence"/>
</dbReference>
<gene>
    <name evidence="5" type="ORF">IX84_01925</name>
</gene>
<evidence type="ECO:0000259" key="4">
    <source>
        <dbReference type="PROSITE" id="PS01124"/>
    </source>
</evidence>
<dbReference type="InterPro" id="IPR020449">
    <property type="entry name" value="Tscrpt_reg_AraC-type_HTH"/>
</dbReference>
<name>A0A098SBK3_9BACT</name>
<keyword evidence="1" id="KW-0805">Transcription regulation</keyword>
<dbReference type="PROSITE" id="PS00041">
    <property type="entry name" value="HTH_ARAC_FAMILY_1"/>
    <property type="match status" value="1"/>
</dbReference>
<dbReference type="Gene3D" id="1.10.10.60">
    <property type="entry name" value="Homeodomain-like"/>
    <property type="match status" value="1"/>
</dbReference>
<dbReference type="PANTHER" id="PTHR46796">
    <property type="entry name" value="HTH-TYPE TRANSCRIPTIONAL ACTIVATOR RHAS-RELATED"/>
    <property type="match status" value="1"/>
</dbReference>
<dbReference type="InterPro" id="IPR009057">
    <property type="entry name" value="Homeodomain-like_sf"/>
</dbReference>
<organism evidence="5 6">
    <name type="scientific">Phaeodactylibacter xiamenensis</name>
    <dbReference type="NCBI Taxonomy" id="1524460"/>
    <lineage>
        <taxon>Bacteria</taxon>
        <taxon>Pseudomonadati</taxon>
        <taxon>Bacteroidota</taxon>
        <taxon>Saprospiria</taxon>
        <taxon>Saprospirales</taxon>
        <taxon>Haliscomenobacteraceae</taxon>
        <taxon>Phaeodactylibacter</taxon>
    </lineage>
</organism>
<evidence type="ECO:0000313" key="5">
    <source>
        <dbReference type="EMBL" id="KGE89556.1"/>
    </source>
</evidence>
<dbReference type="PROSITE" id="PS01124">
    <property type="entry name" value="HTH_ARAC_FAMILY_2"/>
    <property type="match status" value="1"/>
</dbReference>
<dbReference type="RefSeq" id="WP_044216080.1">
    <property type="nucleotide sequence ID" value="NZ_JBKAGJ010000005.1"/>
</dbReference>
<evidence type="ECO:0000256" key="1">
    <source>
        <dbReference type="ARBA" id="ARBA00023015"/>
    </source>
</evidence>
<feature type="domain" description="HTH araC/xylS-type" evidence="4">
    <location>
        <begin position="188"/>
        <end position="286"/>
    </location>
</feature>
<reference evidence="5 6" key="1">
    <citation type="journal article" date="2014" name="Int. J. Syst. Evol. Microbiol.">
        <title>Phaeodactylibacter xiamenensis gen. nov., sp. nov., a member of the family Saprospiraceae isolated from the marine alga Phaeodactylum tricornutum.</title>
        <authorList>
            <person name="Chen Z.Jr."/>
            <person name="Lei X."/>
            <person name="Lai Q."/>
            <person name="Li Y."/>
            <person name="Zhang B."/>
            <person name="Zhang J."/>
            <person name="Zhang H."/>
            <person name="Yang L."/>
            <person name="Zheng W."/>
            <person name="Tian Y."/>
            <person name="Yu Z."/>
            <person name="Xu H.Jr."/>
            <person name="Zheng T."/>
        </authorList>
    </citation>
    <scope>NUCLEOTIDE SEQUENCE [LARGE SCALE GENOMIC DNA]</scope>
    <source>
        <strain evidence="5 6">KD52</strain>
    </source>
</reference>
<dbReference type="InterPro" id="IPR018060">
    <property type="entry name" value="HTH_AraC"/>
</dbReference>
<dbReference type="Pfam" id="PF12833">
    <property type="entry name" value="HTH_18"/>
    <property type="match status" value="1"/>
</dbReference>
<dbReference type="PANTHER" id="PTHR46796:SF13">
    <property type="entry name" value="HTH-TYPE TRANSCRIPTIONAL ACTIVATOR RHAS"/>
    <property type="match status" value="1"/>
</dbReference>
<comment type="caution">
    <text evidence="5">The sequence shown here is derived from an EMBL/GenBank/DDBJ whole genome shotgun (WGS) entry which is preliminary data.</text>
</comment>
<dbReference type="OrthoDB" id="4480133at2"/>
<dbReference type="InterPro" id="IPR018062">
    <property type="entry name" value="HTH_AraC-typ_CS"/>
</dbReference>
<dbReference type="EMBL" id="JPOS01000004">
    <property type="protein sequence ID" value="KGE89556.1"/>
    <property type="molecule type" value="Genomic_DNA"/>
</dbReference>
<dbReference type="STRING" id="1524460.IX84_01925"/>
<keyword evidence="3" id="KW-0804">Transcription</keyword>
<dbReference type="GO" id="GO:0003700">
    <property type="term" value="F:DNA-binding transcription factor activity"/>
    <property type="evidence" value="ECO:0007669"/>
    <property type="project" value="InterPro"/>
</dbReference>
<proteinExistence type="predicted"/>
<dbReference type="GO" id="GO:0043565">
    <property type="term" value="F:sequence-specific DNA binding"/>
    <property type="evidence" value="ECO:0007669"/>
    <property type="project" value="InterPro"/>
</dbReference>
<keyword evidence="2" id="KW-0238">DNA-binding</keyword>
<dbReference type="AlphaFoldDB" id="A0A098SBK3"/>
<evidence type="ECO:0000256" key="2">
    <source>
        <dbReference type="ARBA" id="ARBA00023125"/>
    </source>
</evidence>
<dbReference type="InterPro" id="IPR054015">
    <property type="entry name" value="ExsA-like_N"/>
</dbReference>
<keyword evidence="6" id="KW-1185">Reference proteome</keyword>
<dbReference type="PRINTS" id="PR00032">
    <property type="entry name" value="HTHARAC"/>
</dbReference>
<dbReference type="Pfam" id="PF22200">
    <property type="entry name" value="ExsA_N"/>
    <property type="match status" value="1"/>
</dbReference>
<dbReference type="SUPFAM" id="SSF46689">
    <property type="entry name" value="Homeodomain-like"/>
    <property type="match status" value="1"/>
</dbReference>